<dbReference type="PANTHER" id="PTHR13278">
    <property type="entry name" value="ZINC FINGER PROTEIN 830"/>
    <property type="match status" value="1"/>
</dbReference>
<dbReference type="Pfam" id="PF23406">
    <property type="entry name" value="ZNF380_CC"/>
    <property type="match status" value="1"/>
</dbReference>
<evidence type="ECO:0000256" key="14">
    <source>
        <dbReference type="ARBA" id="ARBA00030672"/>
    </source>
</evidence>
<keyword evidence="12" id="KW-0539">Nucleus</keyword>
<dbReference type="PANTHER" id="PTHR13278:SF0">
    <property type="entry name" value="ZINC FINGER PROTEIN 830"/>
    <property type="match status" value="1"/>
</dbReference>
<feature type="compositionally biased region" description="Basic and acidic residues" evidence="15">
    <location>
        <begin position="103"/>
        <end position="117"/>
    </location>
</feature>
<gene>
    <name evidence="18" type="primary">LOC106810555</name>
</gene>
<name>A0ABM1EB52_PRICU</name>
<keyword evidence="8" id="KW-0863">Zinc-finger</keyword>
<feature type="domain" description="ZNF380 coiled-coil" evidence="16">
    <location>
        <begin position="214"/>
        <end position="293"/>
    </location>
</feature>
<evidence type="ECO:0000256" key="5">
    <source>
        <dbReference type="ARBA" id="ARBA00022473"/>
    </source>
</evidence>
<evidence type="ECO:0000313" key="17">
    <source>
        <dbReference type="Proteomes" id="UP000695022"/>
    </source>
</evidence>
<keyword evidence="13" id="KW-0131">Cell cycle</keyword>
<evidence type="ECO:0000256" key="2">
    <source>
        <dbReference type="ARBA" id="ARBA00004324"/>
    </source>
</evidence>
<evidence type="ECO:0000256" key="1">
    <source>
        <dbReference type="ARBA" id="ARBA00004286"/>
    </source>
</evidence>
<dbReference type="InterPro" id="IPR059039">
    <property type="entry name" value="ZNF380_CC"/>
</dbReference>
<feature type="region of interest" description="Disordered" evidence="15">
    <location>
        <begin position="84"/>
        <end position="212"/>
    </location>
</feature>
<evidence type="ECO:0000256" key="11">
    <source>
        <dbReference type="ARBA" id="ARBA00023054"/>
    </source>
</evidence>
<dbReference type="SUPFAM" id="SSF57667">
    <property type="entry name" value="beta-beta-alpha zinc fingers"/>
    <property type="match status" value="1"/>
</dbReference>
<evidence type="ECO:0000256" key="15">
    <source>
        <dbReference type="SAM" id="MobiDB-lite"/>
    </source>
</evidence>
<keyword evidence="17" id="KW-1185">Reference proteome</keyword>
<organism evidence="17 18">
    <name type="scientific">Priapulus caudatus</name>
    <name type="common">Priapulid worm</name>
    <dbReference type="NCBI Taxonomy" id="37621"/>
    <lineage>
        <taxon>Eukaryota</taxon>
        <taxon>Metazoa</taxon>
        <taxon>Ecdysozoa</taxon>
        <taxon>Scalidophora</taxon>
        <taxon>Priapulida</taxon>
        <taxon>Priapulimorpha</taxon>
        <taxon>Priapulimorphida</taxon>
        <taxon>Priapulidae</taxon>
        <taxon>Priapulus</taxon>
    </lineage>
</organism>
<keyword evidence="11" id="KW-0175">Coiled coil</keyword>
<dbReference type="GeneID" id="106810555"/>
<keyword evidence="10" id="KW-0862">Zinc</keyword>
<evidence type="ECO:0000259" key="16">
    <source>
        <dbReference type="Pfam" id="PF23406"/>
    </source>
</evidence>
<keyword evidence="9" id="KW-0498">Mitosis</keyword>
<accession>A0ABM1EB52</accession>
<protein>
    <recommendedName>
        <fullName evidence="3">Zinc finger protein 830</fullName>
    </recommendedName>
    <alternativeName>
        <fullName evidence="14">Coiled-coil domain-containing protein 16</fullName>
    </alternativeName>
</protein>
<keyword evidence="6" id="KW-0132">Cell division</keyword>
<dbReference type="InterPro" id="IPR040050">
    <property type="entry name" value="ZNF830-like"/>
</dbReference>
<evidence type="ECO:0000256" key="7">
    <source>
        <dbReference type="ARBA" id="ARBA00022723"/>
    </source>
</evidence>
<evidence type="ECO:0000256" key="6">
    <source>
        <dbReference type="ARBA" id="ARBA00022618"/>
    </source>
</evidence>
<evidence type="ECO:0000256" key="13">
    <source>
        <dbReference type="ARBA" id="ARBA00023306"/>
    </source>
</evidence>
<reference evidence="18" key="1">
    <citation type="submission" date="2025-08" db="UniProtKB">
        <authorList>
            <consortium name="RefSeq"/>
        </authorList>
    </citation>
    <scope>IDENTIFICATION</scope>
</reference>
<keyword evidence="4" id="KW-0158">Chromosome</keyword>
<evidence type="ECO:0000256" key="12">
    <source>
        <dbReference type="ARBA" id="ARBA00023242"/>
    </source>
</evidence>
<proteinExistence type="predicted"/>
<evidence type="ECO:0000256" key="4">
    <source>
        <dbReference type="ARBA" id="ARBA00022454"/>
    </source>
</evidence>
<dbReference type="Proteomes" id="UP000695022">
    <property type="component" value="Unplaced"/>
</dbReference>
<evidence type="ECO:0000256" key="3">
    <source>
        <dbReference type="ARBA" id="ARBA00017358"/>
    </source>
</evidence>
<comment type="subcellular location">
    <subcellularLocation>
        <location evidence="1">Chromosome</location>
    </subcellularLocation>
    <subcellularLocation>
        <location evidence="2">Nucleus speckle</location>
    </subcellularLocation>
</comment>
<evidence type="ECO:0000313" key="18">
    <source>
        <dbReference type="RefSeq" id="XP_014669423.1"/>
    </source>
</evidence>
<evidence type="ECO:0000256" key="9">
    <source>
        <dbReference type="ARBA" id="ARBA00022776"/>
    </source>
</evidence>
<dbReference type="RefSeq" id="XP_014669423.1">
    <property type="nucleotide sequence ID" value="XM_014813937.1"/>
</dbReference>
<feature type="compositionally biased region" description="Acidic residues" evidence="15">
    <location>
        <begin position="311"/>
        <end position="324"/>
    </location>
</feature>
<keyword evidence="5" id="KW-0217">Developmental protein</keyword>
<sequence length="333" mass="36678">MSASTKKNQPNVVKLDQSELRRLMKSKLTNGQSKKKGVDSPHAKYNSLGQLYCTICSTQVKTDLLWPAHVNGRTHKQHIIGLNRKAEPAKLASQSPQSGLKRKSNDKYETAVSEKKQKGFVTPEGKSNETGLPADFFDSGKAAPSTSLLGMYSSPSSEDEDETPPQTSRSSVISGGGDARSHLPSDVSNSGVKAASTVDDGEEEMTKVKSAEDLPEGFFDDLKMDAKVRKIEYKDPLDEEWEKFQKVITEETHVSEAIVAEEDEVRITDRQIEEIDEQIAGWQKVTQLEKKHEQIKAKVEEAPPVGSGAAGEEEDDVAEEDLDSMLDWKSKGI</sequence>
<evidence type="ECO:0000256" key="8">
    <source>
        <dbReference type="ARBA" id="ARBA00022771"/>
    </source>
</evidence>
<dbReference type="InterPro" id="IPR036236">
    <property type="entry name" value="Znf_C2H2_sf"/>
</dbReference>
<keyword evidence="7" id="KW-0479">Metal-binding</keyword>
<evidence type="ECO:0000256" key="10">
    <source>
        <dbReference type="ARBA" id="ARBA00022833"/>
    </source>
</evidence>
<feature type="region of interest" description="Disordered" evidence="15">
    <location>
        <begin position="295"/>
        <end position="333"/>
    </location>
</feature>